<dbReference type="Gene3D" id="3.40.50.2020">
    <property type="match status" value="1"/>
</dbReference>
<dbReference type="InterPro" id="IPR029057">
    <property type="entry name" value="PRTase-like"/>
</dbReference>
<feature type="domain" description="Ribose-phosphate pyrophosphokinase N-terminal" evidence="4">
    <location>
        <begin position="5"/>
        <end position="87"/>
    </location>
</feature>
<evidence type="ECO:0000313" key="6">
    <source>
        <dbReference type="EMBL" id="SUZ09654.1"/>
    </source>
</evidence>
<dbReference type="GO" id="GO:0006164">
    <property type="term" value="P:purine nucleotide biosynthetic process"/>
    <property type="evidence" value="ECO:0007669"/>
    <property type="project" value="TreeGrafter"/>
</dbReference>
<dbReference type="HOGENOM" id="CLU_033546_10_3_1"/>
<dbReference type="FunFam" id="3.40.50.2020:FF:000014">
    <property type="entry name" value="Ribose-phosphate pyrophosphokinase 1"/>
    <property type="match status" value="1"/>
</dbReference>
<dbReference type="OrthoDB" id="413572at2759"/>
<keyword evidence="3" id="KW-0545">Nucleotide biosynthesis</keyword>
<protein>
    <submittedName>
        <fullName evidence="5">5-phospho-ribosyl-1(Alpha)-pyrophosphate synthetase</fullName>
    </submittedName>
    <submittedName>
        <fullName evidence="6">Bgt-5496</fullName>
    </submittedName>
</protein>
<dbReference type="Pfam" id="PF13793">
    <property type="entry name" value="Pribosyltran_N"/>
    <property type="match status" value="1"/>
</dbReference>
<reference evidence="6" key="3">
    <citation type="submission" date="2018-07" db="EMBL/GenBank/DDBJ databases">
        <authorList>
            <person name="Quirk P.G."/>
            <person name="Krulwich T.A."/>
        </authorList>
    </citation>
    <scope>NUCLEOTIDE SEQUENCE</scope>
    <source>
        <strain evidence="6">96224</strain>
    </source>
</reference>
<dbReference type="GO" id="GO:0004749">
    <property type="term" value="F:ribose phosphate diphosphokinase activity"/>
    <property type="evidence" value="ECO:0007669"/>
    <property type="project" value="EnsemblFungi"/>
</dbReference>
<dbReference type="EMBL" id="KE375028">
    <property type="protein sequence ID" value="EPQ65358.1"/>
    <property type="molecule type" value="Genomic_DNA"/>
</dbReference>
<dbReference type="PANTHER" id="PTHR10210">
    <property type="entry name" value="RIBOSE-PHOSPHATE DIPHOSPHOKINASE FAMILY MEMBER"/>
    <property type="match status" value="1"/>
</dbReference>
<organism evidence="6">
    <name type="scientific">Blumeria graminis f. sp. tritici 96224</name>
    <dbReference type="NCBI Taxonomy" id="1268274"/>
    <lineage>
        <taxon>Eukaryota</taxon>
        <taxon>Fungi</taxon>
        <taxon>Dikarya</taxon>
        <taxon>Ascomycota</taxon>
        <taxon>Pezizomycotina</taxon>
        <taxon>Leotiomycetes</taxon>
        <taxon>Erysiphales</taxon>
        <taxon>Erysiphaceae</taxon>
        <taxon>Blumeria</taxon>
    </lineage>
</organism>
<dbReference type="AlphaFoldDB" id="A0A061HHC6"/>
<dbReference type="EMBL" id="UIGY01000055">
    <property type="protein sequence ID" value="SUZ09654.1"/>
    <property type="molecule type" value="Genomic_DNA"/>
</dbReference>
<dbReference type="SUPFAM" id="SSF53271">
    <property type="entry name" value="PRTase-like"/>
    <property type="match status" value="1"/>
</dbReference>
<gene>
    <name evidence="5" type="ORF">BGT96224_5496</name>
    <name evidence="6" type="ORF">BGT96224V2_LOCUS2830</name>
</gene>
<accession>A0A061HHC6</accession>
<dbReference type="GO" id="GO:0000287">
    <property type="term" value="F:magnesium ion binding"/>
    <property type="evidence" value="ECO:0007669"/>
    <property type="project" value="InterPro"/>
</dbReference>
<evidence type="ECO:0000259" key="4">
    <source>
        <dbReference type="Pfam" id="PF13793"/>
    </source>
</evidence>
<evidence type="ECO:0000256" key="2">
    <source>
        <dbReference type="ARBA" id="ARBA00006478"/>
    </source>
</evidence>
<comment type="pathway">
    <text evidence="1">Metabolic intermediate biosynthesis; 5-phospho-alpha-D-ribose 1-diphosphate biosynthesis; 5-phospho-alpha-D-ribose 1-diphosphate from D-ribose 5-phosphate (route I): step 1/1.</text>
</comment>
<dbReference type="InterPro" id="IPR005946">
    <property type="entry name" value="Rib-P_diPkinase"/>
</dbReference>
<name>A0A061HHC6_BLUGR</name>
<proteinExistence type="inferred from homology"/>
<evidence type="ECO:0000256" key="1">
    <source>
        <dbReference type="ARBA" id="ARBA00004996"/>
    </source>
</evidence>
<evidence type="ECO:0000313" key="7">
    <source>
        <dbReference type="Proteomes" id="UP000053110"/>
    </source>
</evidence>
<dbReference type="GO" id="GO:0006015">
    <property type="term" value="P:5-phosphoribose 1-diphosphate biosynthetic process"/>
    <property type="evidence" value="ECO:0007669"/>
    <property type="project" value="EnsemblFungi"/>
</dbReference>
<sequence>MRNVLIFAGSSCPALADHICARLAMSPASVELSQFANGETSVKILTSIRDKDVYVVQSGSSKINDSIMELLIMISACKGGSANKITAGNPKKNLVEEQ</sequence>
<dbReference type="InterPro" id="IPR029099">
    <property type="entry name" value="Pribosyltran_N"/>
</dbReference>
<dbReference type="GO" id="GO:0002189">
    <property type="term" value="C:ribose phosphate diphosphokinase complex"/>
    <property type="evidence" value="ECO:0007669"/>
    <property type="project" value="EnsemblFungi"/>
</dbReference>
<comment type="similarity">
    <text evidence="2">Belongs to the ribose-phosphate pyrophosphokinase family.</text>
</comment>
<reference evidence="7" key="1">
    <citation type="journal article" date="2013" name="Nat. Genet.">
        <title>The wheat powdery mildew genome shows the unique evolution of an obligate biotroph.</title>
        <authorList>
            <person name="Wicker T."/>
            <person name="Oberhaensli S."/>
            <person name="Parlange F."/>
            <person name="Buchmann J.P."/>
            <person name="Shatalina M."/>
            <person name="Roffler S."/>
            <person name="Ben-David R."/>
            <person name="Dolezel J."/>
            <person name="Simkova H."/>
            <person name="Schulze-Lefert P."/>
            <person name="Spanu P.D."/>
            <person name="Bruggmann R."/>
            <person name="Amselem J."/>
            <person name="Quesneville H."/>
            <person name="Ver Loren van Themaat E."/>
            <person name="Paape T."/>
            <person name="Shimizu K.K."/>
            <person name="Keller B."/>
        </authorList>
    </citation>
    <scope>NUCLEOTIDE SEQUENCE [LARGE SCALE GENOMIC DNA]</scope>
    <source>
        <strain evidence="7">96224</strain>
    </source>
</reference>
<dbReference type="Proteomes" id="UP000053110">
    <property type="component" value="Unassembled WGS sequence"/>
</dbReference>
<dbReference type="SMART" id="SM01400">
    <property type="entry name" value="Pribosyltran_N"/>
    <property type="match status" value="1"/>
</dbReference>
<dbReference type="GO" id="GO:0005737">
    <property type="term" value="C:cytoplasm"/>
    <property type="evidence" value="ECO:0007669"/>
    <property type="project" value="EnsemblFungi"/>
</dbReference>
<evidence type="ECO:0000256" key="3">
    <source>
        <dbReference type="ARBA" id="ARBA00022727"/>
    </source>
</evidence>
<evidence type="ECO:0000313" key="5">
    <source>
        <dbReference type="EMBL" id="EPQ65358.1"/>
    </source>
</evidence>
<dbReference type="GO" id="GO:0005524">
    <property type="term" value="F:ATP binding"/>
    <property type="evidence" value="ECO:0007669"/>
    <property type="project" value="TreeGrafter"/>
</dbReference>
<reference evidence="5" key="2">
    <citation type="submission" date="2013-01" db="EMBL/GenBank/DDBJ databases">
        <title>The wheat powdery mildew genome reveals unique evolution of an obligate biotroph.</title>
        <authorList>
            <person name="Oberhaensli S."/>
            <person name="Wicker T."/>
            <person name="Keller B."/>
        </authorList>
    </citation>
    <scope>NUCLEOTIDE SEQUENCE</scope>
    <source>
        <strain evidence="5">96224</strain>
    </source>
</reference>
<dbReference type="PANTHER" id="PTHR10210:SF57">
    <property type="entry name" value="RIBOSE-PHOSPHATE DIPHOSPHOKINASE"/>
    <property type="match status" value="1"/>
</dbReference>